<name>A0A1Q8WHX8_9ACTO</name>
<dbReference type="RefSeq" id="WP_075378127.1">
    <property type="nucleotide sequence ID" value="NZ_MSKS01000065.1"/>
</dbReference>
<dbReference type="PANTHER" id="PTHR43782">
    <property type="entry name" value="ARGINASE"/>
    <property type="match status" value="1"/>
</dbReference>
<accession>A0A1Q8WHX8</accession>
<dbReference type="CDD" id="cd09999">
    <property type="entry name" value="Arginase-like_1"/>
    <property type="match status" value="1"/>
</dbReference>
<evidence type="ECO:0000256" key="2">
    <source>
        <dbReference type="ARBA" id="ARBA00022801"/>
    </source>
</evidence>
<gene>
    <name evidence="5" type="ORF">BKH20_13220</name>
</gene>
<dbReference type="SUPFAM" id="SSF52768">
    <property type="entry name" value="Arginase/deacetylase"/>
    <property type="match status" value="1"/>
</dbReference>
<dbReference type="GO" id="GO:0030145">
    <property type="term" value="F:manganese ion binding"/>
    <property type="evidence" value="ECO:0007669"/>
    <property type="project" value="TreeGrafter"/>
</dbReference>
<protein>
    <submittedName>
        <fullName evidence="5">Arginase</fullName>
    </submittedName>
</protein>
<dbReference type="InterPro" id="IPR006035">
    <property type="entry name" value="Ureohydrolase"/>
</dbReference>
<keyword evidence="2" id="KW-0378">Hydrolase</keyword>
<reference evidence="5 6" key="1">
    <citation type="submission" date="2016-12" db="EMBL/GenBank/DDBJ databases">
        <title>Genomic comparison of strains in the 'Actinomyces naeslundii' group.</title>
        <authorList>
            <person name="Mughal S.R."/>
            <person name="Do T."/>
            <person name="Gilbert S.C."/>
            <person name="Witherden E.A."/>
            <person name="Didelot X."/>
            <person name="Beighton D."/>
        </authorList>
    </citation>
    <scope>NUCLEOTIDE SEQUENCE [LARGE SCALE GENOMIC DNA]</scope>
    <source>
        <strain evidence="5 6">WE8B-23</strain>
    </source>
</reference>
<evidence type="ECO:0000256" key="1">
    <source>
        <dbReference type="ARBA" id="ARBA00022723"/>
    </source>
</evidence>
<dbReference type="OrthoDB" id="7331788at2"/>
<dbReference type="Gene3D" id="3.40.800.10">
    <property type="entry name" value="Ureohydrolase domain"/>
    <property type="match status" value="1"/>
</dbReference>
<keyword evidence="1" id="KW-0479">Metal-binding</keyword>
<organism evidence="5 6">
    <name type="scientific">Actinomyces oris</name>
    <dbReference type="NCBI Taxonomy" id="544580"/>
    <lineage>
        <taxon>Bacteria</taxon>
        <taxon>Bacillati</taxon>
        <taxon>Actinomycetota</taxon>
        <taxon>Actinomycetes</taxon>
        <taxon>Actinomycetales</taxon>
        <taxon>Actinomycetaceae</taxon>
        <taxon>Actinomyces</taxon>
    </lineage>
</organism>
<sequence length="300" mass="32301">MVDARTALAQSDTLRLIWPQWQGAGETSVRGLLPELPYGEARRVYALGTRVLTALLPEHAGPTEIVPVSDEPTGEEVLVTNGMESRAQILAGIRDAREAIARHDAPRILTLGGDCAVSVVPFTELAARYGDDLAVVWIDSHPDIGTSHSQHPGYHAMAVSHIIGTGDVEVMEELAAFVPPSRLTLAGLHSWTEDGYPNIATWGLHAFGPADLGDSTEPLLRWLEATGCSRVAVHLDVDTVDADEVRLRLGYDRGGLSVTQTNRVIRDLGRAADVVGLTIAEYVPRQVVALTHLLEGLPLL</sequence>
<dbReference type="AlphaFoldDB" id="A0A1Q8WHX8"/>
<dbReference type="InterPro" id="IPR023696">
    <property type="entry name" value="Ureohydrolase_dom_sf"/>
</dbReference>
<dbReference type="Proteomes" id="UP000185963">
    <property type="component" value="Unassembled WGS sequence"/>
</dbReference>
<dbReference type="GO" id="GO:0005829">
    <property type="term" value="C:cytosol"/>
    <property type="evidence" value="ECO:0007669"/>
    <property type="project" value="TreeGrafter"/>
</dbReference>
<dbReference type="Pfam" id="PF00491">
    <property type="entry name" value="Arginase"/>
    <property type="match status" value="1"/>
</dbReference>
<dbReference type="PROSITE" id="PS51409">
    <property type="entry name" value="ARGINASE_2"/>
    <property type="match status" value="1"/>
</dbReference>
<proteinExistence type="inferred from homology"/>
<comment type="similarity">
    <text evidence="4">Belongs to the arginase family.</text>
</comment>
<evidence type="ECO:0000256" key="3">
    <source>
        <dbReference type="ARBA" id="ARBA00023211"/>
    </source>
</evidence>
<dbReference type="PANTHER" id="PTHR43782:SF3">
    <property type="entry name" value="ARGINASE"/>
    <property type="match status" value="1"/>
</dbReference>
<evidence type="ECO:0000313" key="6">
    <source>
        <dbReference type="Proteomes" id="UP000185963"/>
    </source>
</evidence>
<keyword evidence="3" id="KW-0464">Manganese</keyword>
<dbReference type="EMBL" id="MSKS01000065">
    <property type="protein sequence ID" value="OLO65452.1"/>
    <property type="molecule type" value="Genomic_DNA"/>
</dbReference>
<evidence type="ECO:0000256" key="4">
    <source>
        <dbReference type="PROSITE-ProRule" id="PRU00742"/>
    </source>
</evidence>
<comment type="caution">
    <text evidence="5">The sequence shown here is derived from an EMBL/GenBank/DDBJ whole genome shotgun (WGS) entry which is preliminary data.</text>
</comment>
<evidence type="ECO:0000313" key="5">
    <source>
        <dbReference type="EMBL" id="OLO65452.1"/>
    </source>
</evidence>
<dbReference type="GO" id="GO:0004053">
    <property type="term" value="F:arginase activity"/>
    <property type="evidence" value="ECO:0007669"/>
    <property type="project" value="TreeGrafter"/>
</dbReference>